<dbReference type="Pfam" id="PF08922">
    <property type="entry name" value="DUF1905"/>
    <property type="match status" value="1"/>
</dbReference>
<sequence>MQTQSFKARLEIIGINPFVFLPEKILNGIFQASGKCKSPIPVKGTVNGKPFRQNLMKHLGEWRLYINLSMLKNSPKRVGEMIEVSVEFDDSERAVSIHPELDKAIRESPLTTKNFENLIPSAKLELIRYINNLKTEAAIKRNIEKIIKYLKGETDFFGKKINI</sequence>
<gene>
    <name evidence="1" type="ORF">EG349_01595</name>
    <name evidence="2" type="ORF">EG353_20405</name>
</gene>
<organism evidence="1 3">
    <name type="scientific">Chryseobacterium shandongense</name>
    <dbReference type="NCBI Taxonomy" id="1493872"/>
    <lineage>
        <taxon>Bacteria</taxon>
        <taxon>Pseudomonadati</taxon>
        <taxon>Bacteroidota</taxon>
        <taxon>Flavobacteriia</taxon>
        <taxon>Flavobacteriales</taxon>
        <taxon>Weeksellaceae</taxon>
        <taxon>Chryseobacterium group</taxon>
        <taxon>Chryseobacterium</taxon>
    </lineage>
</organism>
<dbReference type="EMBL" id="CP033912">
    <property type="protein sequence ID" value="AZA97745.1"/>
    <property type="molecule type" value="Genomic_DNA"/>
</dbReference>
<keyword evidence="4" id="KW-1185">Reference proteome</keyword>
<dbReference type="InterPro" id="IPR037079">
    <property type="entry name" value="AF2212/PG0164-like_sf"/>
</dbReference>
<evidence type="ECO:0000313" key="4">
    <source>
        <dbReference type="Proteomes" id="UP000281741"/>
    </source>
</evidence>
<name>A0AAD0YBZ4_9FLAO</name>
<dbReference type="RefSeq" id="WP_123853501.1">
    <property type="nucleotide sequence ID" value="NZ_CP033912.1"/>
</dbReference>
<evidence type="ECO:0000313" key="1">
    <source>
        <dbReference type="EMBL" id="AZA85572.1"/>
    </source>
</evidence>
<dbReference type="AlphaFoldDB" id="A0AAD0YBZ4"/>
<reference evidence="3 4" key="1">
    <citation type="submission" date="2018-11" db="EMBL/GenBank/DDBJ databases">
        <title>Proposal to divide the Flavobacteriaceae and reorganize its genera based on Amino Acid Identity values calculated from whole genome sequences.</title>
        <authorList>
            <person name="Nicholson A.C."/>
            <person name="Gulvik C.A."/>
            <person name="Whitney A.M."/>
            <person name="Humrighouse B.W."/>
            <person name="Bell M."/>
            <person name="Holmes B."/>
            <person name="Steigerwalt A.G."/>
            <person name="Villarma A."/>
            <person name="Sheth M."/>
            <person name="Batra D."/>
            <person name="Pryor J."/>
            <person name="Bernardet J.-F."/>
            <person name="Hugo C."/>
            <person name="Kampfer P."/>
            <person name="Newman J."/>
            <person name="McQuiston J.R."/>
        </authorList>
    </citation>
    <scope>NUCLEOTIDE SEQUENCE [LARGE SCALE GENOMIC DNA]</scope>
    <source>
        <strain evidence="1 3">G0207</strain>
        <strain evidence="2 4">H5143</strain>
    </source>
</reference>
<proteinExistence type="predicted"/>
<dbReference type="SUPFAM" id="SSF141694">
    <property type="entry name" value="AF2212/PG0164-like"/>
    <property type="match status" value="1"/>
</dbReference>
<evidence type="ECO:0000313" key="2">
    <source>
        <dbReference type="EMBL" id="AZA97745.1"/>
    </source>
</evidence>
<accession>A0AAD0YBZ4</accession>
<evidence type="ECO:0000313" key="3">
    <source>
        <dbReference type="Proteomes" id="UP000274073"/>
    </source>
</evidence>
<dbReference type="InterPro" id="IPR015018">
    <property type="entry name" value="DUF1905"/>
</dbReference>
<protein>
    <submittedName>
        <fullName evidence="1">DUF1905 domain-containing protein</fullName>
    </submittedName>
</protein>
<dbReference type="Proteomes" id="UP000274073">
    <property type="component" value="Chromosome"/>
</dbReference>
<dbReference type="Gene3D" id="2.40.30.100">
    <property type="entry name" value="AF2212/PG0164-like"/>
    <property type="match status" value="1"/>
</dbReference>
<dbReference type="Proteomes" id="UP000281741">
    <property type="component" value="Chromosome"/>
</dbReference>
<dbReference type="EMBL" id="CP033915">
    <property type="protein sequence ID" value="AZA85572.1"/>
    <property type="molecule type" value="Genomic_DNA"/>
</dbReference>
<dbReference type="Pfam" id="PF13376">
    <property type="entry name" value="OmdA"/>
    <property type="match status" value="1"/>
</dbReference>